<name>A0A4Y8PU79_9BACL</name>
<organism evidence="1 2">
    <name type="scientific">Paenibacillus athensensis</name>
    <dbReference type="NCBI Taxonomy" id="1967502"/>
    <lineage>
        <taxon>Bacteria</taxon>
        <taxon>Bacillati</taxon>
        <taxon>Bacillota</taxon>
        <taxon>Bacilli</taxon>
        <taxon>Bacillales</taxon>
        <taxon>Paenibacillaceae</taxon>
        <taxon>Paenibacillus</taxon>
    </lineage>
</organism>
<accession>A0A4Y8PU79</accession>
<proteinExistence type="predicted"/>
<gene>
    <name evidence="1" type="ORF">B5M42_19630</name>
</gene>
<sequence length="107" mass="12406">MKEYIQTITLEEARQLADQLALIKLNPYRTNETIPLLSEHMLEAECCWFFFRNKQIVGPEDGFRSWDCAYSVSKRGDVGTIIDLSHDPEKLAAYIQQFSDRCKEMGV</sequence>
<evidence type="ECO:0000313" key="2">
    <source>
        <dbReference type="Proteomes" id="UP000298246"/>
    </source>
</evidence>
<dbReference type="EMBL" id="MYFO01000033">
    <property type="protein sequence ID" value="TFE84566.1"/>
    <property type="molecule type" value="Genomic_DNA"/>
</dbReference>
<dbReference type="OrthoDB" id="5999649at2"/>
<dbReference type="Proteomes" id="UP000298246">
    <property type="component" value="Unassembled WGS sequence"/>
</dbReference>
<protein>
    <submittedName>
        <fullName evidence="1">Uncharacterized protein</fullName>
    </submittedName>
</protein>
<comment type="caution">
    <text evidence="1">The sequence shown here is derived from an EMBL/GenBank/DDBJ whole genome shotgun (WGS) entry which is preliminary data.</text>
</comment>
<reference evidence="1 2" key="1">
    <citation type="submission" date="2017-03" db="EMBL/GenBank/DDBJ databases">
        <title>Isolation of Levoglucosan Utilizing Bacteria.</title>
        <authorList>
            <person name="Arya A.S."/>
        </authorList>
    </citation>
    <scope>NUCLEOTIDE SEQUENCE [LARGE SCALE GENOMIC DNA]</scope>
    <source>
        <strain evidence="1 2">MEC069</strain>
    </source>
</reference>
<dbReference type="RefSeq" id="WP_134755928.1">
    <property type="nucleotide sequence ID" value="NZ_MYFO02000018.1"/>
</dbReference>
<evidence type="ECO:0000313" key="1">
    <source>
        <dbReference type="EMBL" id="TFE84566.1"/>
    </source>
</evidence>
<keyword evidence="2" id="KW-1185">Reference proteome</keyword>
<dbReference type="AlphaFoldDB" id="A0A4Y8PU79"/>